<keyword evidence="1" id="KW-0812">Transmembrane</keyword>
<dbReference type="AlphaFoldDB" id="A0A5A5U2U0"/>
<feature type="transmembrane region" description="Helical" evidence="1">
    <location>
        <begin position="118"/>
        <end position="142"/>
    </location>
</feature>
<sequence length="236" mass="27055">MLSNKFVFIFNLLLPTGYFIFQNHRVIGKKMSFNEQTLAFLSYFWAYIILVTLLNNVIVAIISQRESGFYKQLYFIVGSKWQILSSQVSVHWFILNIELLLFNVVFMSVTNHWDMRIIFAAFLVSVIVSLPIILLSSILVLLPIKIESLNVLTSVLIFGAFLFLKLPEGKLLQDVVTMFNPISYIAGTADELLLGFFHRAIASQFIWCWLIVTLIYSLVGYFSVSKFTVNAVAKRV</sequence>
<dbReference type="RefSeq" id="WP_004905098.1">
    <property type="nucleotide sequence ID" value="NZ_BJJX01000002.1"/>
</dbReference>
<name>A0A5A5U2U0_LEUCI</name>
<dbReference type="Proteomes" id="UP000323274">
    <property type="component" value="Unassembled WGS sequence"/>
</dbReference>
<evidence type="ECO:0000313" key="3">
    <source>
        <dbReference type="Proteomes" id="UP000323274"/>
    </source>
</evidence>
<comment type="caution">
    <text evidence="2">The sequence shown here is derived from an EMBL/GenBank/DDBJ whole genome shotgun (WGS) entry which is preliminary data.</text>
</comment>
<proteinExistence type="predicted"/>
<feature type="transmembrane region" description="Helical" evidence="1">
    <location>
        <begin position="83"/>
        <end position="106"/>
    </location>
</feature>
<dbReference type="EMBL" id="BJJW01000009">
    <property type="protein sequence ID" value="GDZ84255.1"/>
    <property type="molecule type" value="Genomic_DNA"/>
</dbReference>
<keyword evidence="1" id="KW-1133">Transmembrane helix</keyword>
<keyword evidence="1" id="KW-0472">Membrane</keyword>
<feature type="transmembrane region" description="Helical" evidence="1">
    <location>
        <begin position="6"/>
        <end position="21"/>
    </location>
</feature>
<evidence type="ECO:0000256" key="1">
    <source>
        <dbReference type="SAM" id="Phobius"/>
    </source>
</evidence>
<organism evidence="2 3">
    <name type="scientific">Leuconostoc citreum</name>
    <dbReference type="NCBI Taxonomy" id="33964"/>
    <lineage>
        <taxon>Bacteria</taxon>
        <taxon>Bacillati</taxon>
        <taxon>Bacillota</taxon>
        <taxon>Bacilli</taxon>
        <taxon>Lactobacillales</taxon>
        <taxon>Lactobacillaceae</taxon>
        <taxon>Leuconostoc</taxon>
    </lineage>
</organism>
<feature type="transmembrane region" description="Helical" evidence="1">
    <location>
        <begin position="42"/>
        <end position="63"/>
    </location>
</feature>
<gene>
    <name evidence="2" type="ORF">LCIT_14970</name>
</gene>
<dbReference type="GeneID" id="61103039"/>
<evidence type="ECO:0000313" key="2">
    <source>
        <dbReference type="EMBL" id="GDZ84255.1"/>
    </source>
</evidence>
<accession>A0A5A5U2U0</accession>
<feature type="transmembrane region" description="Helical" evidence="1">
    <location>
        <begin position="148"/>
        <end position="166"/>
    </location>
</feature>
<reference evidence="2 3" key="1">
    <citation type="submission" date="2019-04" db="EMBL/GenBank/DDBJ databases">
        <title>A pseudo-fructophilic Leuconostoc citreum strain F192-5 isolated from peel of satsuma mandarin: the first report for isolation and characterization of strain-dependent fructophilic-like characteristics.</title>
        <authorList>
            <person name="Maeno S."/>
            <person name="Tanizawa Y."/>
            <person name="Kajikawa A."/>
            <person name="Kanesaki Y."/>
            <person name="Kubota E."/>
            <person name="Arita M."/>
            <person name="Leon D."/>
            <person name="Endo A."/>
        </authorList>
    </citation>
    <scope>NUCLEOTIDE SEQUENCE [LARGE SCALE GENOMIC DNA]</scope>
    <source>
        <strain evidence="2 3">F192-5</strain>
    </source>
</reference>
<protein>
    <submittedName>
        <fullName evidence="2">Uncharacterized protein</fullName>
    </submittedName>
</protein>
<feature type="transmembrane region" description="Helical" evidence="1">
    <location>
        <begin position="204"/>
        <end position="224"/>
    </location>
</feature>